<dbReference type="InterPro" id="IPR029044">
    <property type="entry name" value="Nucleotide-diphossugar_trans"/>
</dbReference>
<dbReference type="PANTHER" id="PTHR43685:SF2">
    <property type="entry name" value="GLYCOSYLTRANSFERASE 2-LIKE DOMAIN-CONTAINING PROTEIN"/>
    <property type="match status" value="1"/>
</dbReference>
<proteinExistence type="predicted"/>
<protein>
    <submittedName>
        <fullName evidence="2">Glycosyltransferase family 2 protein</fullName>
    </submittedName>
</protein>
<dbReference type="SUPFAM" id="SSF53448">
    <property type="entry name" value="Nucleotide-diphospho-sugar transferases"/>
    <property type="match status" value="1"/>
</dbReference>
<dbReference type="Proteomes" id="UP000480151">
    <property type="component" value="Unassembled WGS sequence"/>
</dbReference>
<dbReference type="PANTHER" id="PTHR43685">
    <property type="entry name" value="GLYCOSYLTRANSFERASE"/>
    <property type="match status" value="1"/>
</dbReference>
<dbReference type="InterPro" id="IPR050834">
    <property type="entry name" value="Glycosyltransf_2"/>
</dbReference>
<organism evidence="2 3">
    <name type="scientific">Paenibacillus apii</name>
    <dbReference type="NCBI Taxonomy" id="1850370"/>
    <lineage>
        <taxon>Bacteria</taxon>
        <taxon>Bacillati</taxon>
        <taxon>Bacillota</taxon>
        <taxon>Bacilli</taxon>
        <taxon>Bacillales</taxon>
        <taxon>Paenibacillaceae</taxon>
        <taxon>Paenibacillus</taxon>
    </lineage>
</organism>
<dbReference type="InterPro" id="IPR001173">
    <property type="entry name" value="Glyco_trans_2-like"/>
</dbReference>
<dbReference type="EMBL" id="JAAKGU010000004">
    <property type="protein sequence ID" value="NGM83066.1"/>
    <property type="molecule type" value="Genomic_DNA"/>
</dbReference>
<evidence type="ECO:0000259" key="1">
    <source>
        <dbReference type="Pfam" id="PF00535"/>
    </source>
</evidence>
<keyword evidence="2" id="KW-0808">Transferase</keyword>
<sequence length="436" mass="49490">MVQKEEMRQVCRRFMDSVSREIGGGPAAEETVFETCRTLAAREQPEAQEALTALARVIARQAAGKDEPEVLRFYLDSQFGAGESEETDLLEAKLAALRGGTGAETADSAASGAETGSAPKISVIITTYNRKPFLRQAVDSILAQDYPNKEIVVIDDASTDGTELMMEERFGEEPRVIYMRNETNRGPGANRLAAFTAHGDGEYILFLDDDDYLIDSGYFSRAVAFHRSRPGLSFVAANVFLEYSATQRLQLQEIGLSDVTDRRAYFLNFERPGYGKPASTLTTLFRREALIEMDILHMNMVNDASIYLRSLLVGDAGFIDAAVGVYRIHGNNITFNLSRDFLVRNLEEKRTIRNLAIERYNYKKKEMTGWFNNTAYDTIVYYLRNSAKTKEDYTYMYEWTRSNCPEIYAKVKQEFRTRLIKKQILRVPLIRKLIGR</sequence>
<comment type="caution">
    <text evidence="2">The sequence shown here is derived from an EMBL/GenBank/DDBJ whole genome shotgun (WGS) entry which is preliminary data.</text>
</comment>
<dbReference type="Pfam" id="PF00535">
    <property type="entry name" value="Glycos_transf_2"/>
    <property type="match status" value="1"/>
</dbReference>
<dbReference type="AlphaFoldDB" id="A0A6M1PIQ9"/>
<name>A0A6M1PIQ9_9BACL</name>
<dbReference type="CDD" id="cd00761">
    <property type="entry name" value="Glyco_tranf_GTA_type"/>
    <property type="match status" value="1"/>
</dbReference>
<accession>A0A6M1PIQ9</accession>
<gene>
    <name evidence="2" type="ORF">G5B47_11635</name>
</gene>
<dbReference type="GO" id="GO:0016740">
    <property type="term" value="F:transferase activity"/>
    <property type="evidence" value="ECO:0007669"/>
    <property type="project" value="UniProtKB-KW"/>
</dbReference>
<keyword evidence="3" id="KW-1185">Reference proteome</keyword>
<evidence type="ECO:0000313" key="3">
    <source>
        <dbReference type="Proteomes" id="UP000480151"/>
    </source>
</evidence>
<evidence type="ECO:0000313" key="2">
    <source>
        <dbReference type="EMBL" id="NGM83066.1"/>
    </source>
</evidence>
<feature type="domain" description="Glycosyltransferase 2-like" evidence="1">
    <location>
        <begin position="122"/>
        <end position="249"/>
    </location>
</feature>
<dbReference type="RefSeq" id="WP_165098082.1">
    <property type="nucleotide sequence ID" value="NZ_JAAKGU010000004.1"/>
</dbReference>
<dbReference type="Gene3D" id="3.90.550.10">
    <property type="entry name" value="Spore Coat Polysaccharide Biosynthesis Protein SpsA, Chain A"/>
    <property type="match status" value="1"/>
</dbReference>
<reference evidence="2 3" key="1">
    <citation type="submission" date="2020-02" db="EMBL/GenBank/DDBJ databases">
        <authorList>
            <person name="Gao J."/>
            <person name="Sun J."/>
        </authorList>
    </citation>
    <scope>NUCLEOTIDE SEQUENCE [LARGE SCALE GENOMIC DNA]</scope>
    <source>
        <strain evidence="2 3">7124</strain>
    </source>
</reference>